<dbReference type="EMBL" id="JQDR03004142">
    <property type="protein sequence ID" value="KAA0202189.1"/>
    <property type="molecule type" value="Genomic_DNA"/>
</dbReference>
<accession>A0A6A0H9L9</accession>
<dbReference type="PANTHER" id="PTHR11360:SF306">
    <property type="entry name" value="RE01051P"/>
    <property type="match status" value="1"/>
</dbReference>
<feature type="transmembrane region" description="Helical" evidence="1">
    <location>
        <begin position="316"/>
        <end position="333"/>
    </location>
</feature>
<feature type="transmembrane region" description="Helical" evidence="1">
    <location>
        <begin position="389"/>
        <end position="407"/>
    </location>
</feature>
<dbReference type="Gene3D" id="1.20.1250.20">
    <property type="entry name" value="MFS general substrate transporter like domains"/>
    <property type="match status" value="2"/>
</dbReference>
<gene>
    <name evidence="2" type="ORF">HAZT_HAZT007827</name>
</gene>
<keyword evidence="1" id="KW-1133">Transmembrane helix</keyword>
<feature type="transmembrane region" description="Helical" evidence="1">
    <location>
        <begin position="353"/>
        <end position="377"/>
    </location>
</feature>
<dbReference type="Proteomes" id="UP000711488">
    <property type="component" value="Unassembled WGS sequence"/>
</dbReference>
<dbReference type="InterPro" id="IPR011701">
    <property type="entry name" value="MFS"/>
</dbReference>
<reference evidence="2" key="3">
    <citation type="submission" date="2019-06" db="EMBL/GenBank/DDBJ databases">
        <authorList>
            <person name="Poynton C."/>
            <person name="Hasenbein S."/>
            <person name="Benoit J.B."/>
            <person name="Sepulveda M.S."/>
            <person name="Poelchau M.F."/>
            <person name="Murali S.C."/>
            <person name="Chen S."/>
            <person name="Glastad K.M."/>
            <person name="Werren J.H."/>
            <person name="Vineis J.H."/>
            <person name="Bowen J.L."/>
            <person name="Friedrich M."/>
            <person name="Jones J."/>
            <person name="Robertson H.M."/>
            <person name="Feyereisen R."/>
            <person name="Mechler-Hickson A."/>
            <person name="Mathers N."/>
            <person name="Lee C.E."/>
            <person name="Colbourne J.K."/>
            <person name="Biales A."/>
            <person name="Johnston J.S."/>
            <person name="Wellborn G.A."/>
            <person name="Rosendale A.J."/>
            <person name="Cridge A.G."/>
            <person name="Munoz-Torres M.C."/>
            <person name="Bain P.A."/>
            <person name="Manny A.R."/>
            <person name="Major K.M."/>
            <person name="Lambert F.N."/>
            <person name="Vulpe C.D."/>
            <person name="Tuck P."/>
            <person name="Blalock B.J."/>
            <person name="Lin Y.-Y."/>
            <person name="Smith M.E."/>
            <person name="Ochoa-Acuna H."/>
            <person name="Chen M.-J.M."/>
            <person name="Childers C.P."/>
            <person name="Qu J."/>
            <person name="Dugan S."/>
            <person name="Lee S.L."/>
            <person name="Chao H."/>
            <person name="Dinh H."/>
            <person name="Han Y."/>
            <person name="Doddapaneni H."/>
            <person name="Worley K.C."/>
            <person name="Muzny D.M."/>
            <person name="Gibbs R.A."/>
            <person name="Richards S."/>
        </authorList>
    </citation>
    <scope>NUCLEOTIDE SEQUENCE</scope>
    <source>
        <strain evidence="2">HAZT.00-mixed</strain>
        <tissue evidence="2">Whole organism</tissue>
    </source>
</reference>
<dbReference type="PANTHER" id="PTHR11360">
    <property type="entry name" value="MONOCARBOXYLATE TRANSPORTER"/>
    <property type="match status" value="1"/>
</dbReference>
<reference evidence="2" key="2">
    <citation type="journal article" date="2018" name="Environ. Sci. Technol.">
        <title>The Toxicogenome of Hyalella azteca: A Model for Sediment Ecotoxicology and Evolutionary Toxicology.</title>
        <authorList>
            <person name="Poynton H.C."/>
            <person name="Hasenbein S."/>
            <person name="Benoit J.B."/>
            <person name="Sepulveda M.S."/>
            <person name="Poelchau M.F."/>
            <person name="Hughes D.S.T."/>
            <person name="Murali S.C."/>
            <person name="Chen S."/>
            <person name="Glastad K.M."/>
            <person name="Goodisman M.A.D."/>
            <person name="Werren J.H."/>
            <person name="Vineis J.H."/>
            <person name="Bowen J.L."/>
            <person name="Friedrich M."/>
            <person name="Jones J."/>
            <person name="Robertson H.M."/>
            <person name="Feyereisen R."/>
            <person name="Mechler-Hickson A."/>
            <person name="Mathers N."/>
            <person name="Lee C.E."/>
            <person name="Colbourne J.K."/>
            <person name="Biales A."/>
            <person name="Johnston J.S."/>
            <person name="Wellborn G.A."/>
            <person name="Rosendale A.J."/>
            <person name="Cridge A.G."/>
            <person name="Munoz-Torres M.C."/>
            <person name="Bain P.A."/>
            <person name="Manny A.R."/>
            <person name="Major K.M."/>
            <person name="Lambert F.N."/>
            <person name="Vulpe C.D."/>
            <person name="Tuck P."/>
            <person name="Blalock B.J."/>
            <person name="Lin Y.Y."/>
            <person name="Smith M.E."/>
            <person name="Ochoa-Acuna H."/>
            <person name="Chen M.M."/>
            <person name="Childers C.P."/>
            <person name="Qu J."/>
            <person name="Dugan S."/>
            <person name="Lee S.L."/>
            <person name="Chao H."/>
            <person name="Dinh H."/>
            <person name="Han Y."/>
            <person name="Doddapaneni H."/>
            <person name="Worley K.C."/>
            <person name="Muzny D.M."/>
            <person name="Gibbs R.A."/>
            <person name="Richards S."/>
        </authorList>
    </citation>
    <scope>NUCLEOTIDE SEQUENCE</scope>
    <source>
        <strain evidence="2">HAZT.00-mixed</strain>
        <tissue evidence="2">Whole organism</tissue>
    </source>
</reference>
<dbReference type="SUPFAM" id="SSF103473">
    <property type="entry name" value="MFS general substrate transporter"/>
    <property type="match status" value="1"/>
</dbReference>
<dbReference type="InterPro" id="IPR050327">
    <property type="entry name" value="Proton-linked_MCT"/>
</dbReference>
<dbReference type="AlphaFoldDB" id="A0A6A0H9L9"/>
<feature type="transmembrane region" description="Helical" evidence="1">
    <location>
        <begin position="98"/>
        <end position="125"/>
    </location>
</feature>
<keyword evidence="1" id="KW-0472">Membrane</keyword>
<reference evidence="2" key="1">
    <citation type="submission" date="2014-08" db="EMBL/GenBank/DDBJ databases">
        <authorList>
            <person name="Murali S."/>
            <person name="Richards S."/>
            <person name="Bandaranaike D."/>
            <person name="Bellair M."/>
            <person name="Blankenburg K."/>
            <person name="Chao H."/>
            <person name="Dinh H."/>
            <person name="Doddapaneni H."/>
            <person name="Dugan-Rocha S."/>
            <person name="Elkadiri S."/>
            <person name="Gnanaolivu R."/>
            <person name="Hughes D."/>
            <person name="Lee S."/>
            <person name="Li M."/>
            <person name="Ming W."/>
            <person name="Munidasa M."/>
            <person name="Muniz J."/>
            <person name="Nguyen L."/>
            <person name="Osuji N."/>
            <person name="Pu L.-L."/>
            <person name="Puazo M."/>
            <person name="Skinner E."/>
            <person name="Qu C."/>
            <person name="Quiroz J."/>
            <person name="Raj R."/>
            <person name="Weissenberger G."/>
            <person name="Xin Y."/>
            <person name="Zou X."/>
            <person name="Han Y."/>
            <person name="Worley K."/>
            <person name="Muzny D."/>
            <person name="Gibbs R."/>
        </authorList>
    </citation>
    <scope>NUCLEOTIDE SEQUENCE</scope>
    <source>
        <strain evidence="2">HAZT.00-mixed</strain>
        <tissue evidence="2">Whole organism</tissue>
    </source>
</reference>
<organism evidence="2">
    <name type="scientific">Hyalella azteca</name>
    <name type="common">Amphipod</name>
    <dbReference type="NCBI Taxonomy" id="294128"/>
    <lineage>
        <taxon>Eukaryota</taxon>
        <taxon>Metazoa</taxon>
        <taxon>Ecdysozoa</taxon>
        <taxon>Arthropoda</taxon>
        <taxon>Crustacea</taxon>
        <taxon>Multicrustacea</taxon>
        <taxon>Malacostraca</taxon>
        <taxon>Eumalacostraca</taxon>
        <taxon>Peracarida</taxon>
        <taxon>Amphipoda</taxon>
        <taxon>Senticaudata</taxon>
        <taxon>Talitrida</taxon>
        <taxon>Talitroidea</taxon>
        <taxon>Hyalellidae</taxon>
        <taxon>Hyalella</taxon>
    </lineage>
</organism>
<dbReference type="GO" id="GO:0008028">
    <property type="term" value="F:monocarboxylic acid transmembrane transporter activity"/>
    <property type="evidence" value="ECO:0007669"/>
    <property type="project" value="TreeGrafter"/>
</dbReference>
<feature type="transmembrane region" description="Helical" evidence="1">
    <location>
        <begin position="137"/>
        <end position="160"/>
    </location>
</feature>
<feature type="transmembrane region" description="Helical" evidence="1">
    <location>
        <begin position="252"/>
        <end position="275"/>
    </location>
</feature>
<evidence type="ECO:0000313" key="2">
    <source>
        <dbReference type="EMBL" id="KAA0202189.1"/>
    </source>
</evidence>
<feature type="transmembrane region" description="Helical" evidence="1">
    <location>
        <begin position="225"/>
        <end position="245"/>
    </location>
</feature>
<feature type="transmembrane region" description="Helical" evidence="1">
    <location>
        <begin position="166"/>
        <end position="183"/>
    </location>
</feature>
<sequence length="467" mass="50785">MYSRGDLYGMTECGFKILGSISGALEINAENTVPRDLRPLRVAVATEDHKPIVADGTEVAEGVVPDATTGNEAAGVTNLQYEWVGEPLGGELAPDGGWSWLVLMGAVFMALSLLSIAPCFGVLFNDVMQDQGVSSTTLAWVFNIHMFVWNITSVLCGALIKHFGWRVVGCTATFLLAVSFILMSLSRSPLFVFIMFGILIGGLGGTSIMVCFLILPAYFHKRRGMANSLFSAGIPIGYVIFPLLIRYLQEEYGFSGAVLIHVSTMNYVSMLPFAMRAHGYSANEASYAVSLTGIGNIAVRVLVACIADSKWVNRKYVYITGLIIVSCRSYGISNVCSFDFILVTPFLMDSYSYLMPLFVVWGVGLAASSSMFLVLLIDMVGISNYESGTTVIVFLLAFISISAGPAFGHIRDKTSSYTWSLVAVAIAQASSALLWLFMPWAIHENLTQLFGKTLNLLQDETLILHID</sequence>
<proteinExistence type="predicted"/>
<dbReference type="OrthoDB" id="6377051at2759"/>
<feature type="transmembrane region" description="Helical" evidence="1">
    <location>
        <begin position="287"/>
        <end position="307"/>
    </location>
</feature>
<keyword evidence="1" id="KW-0812">Transmembrane</keyword>
<protein>
    <recommendedName>
        <fullName evidence="3">Major facilitator superfamily (MFS) profile domain-containing protein</fullName>
    </recommendedName>
</protein>
<comment type="caution">
    <text evidence="2">The sequence shown here is derived from an EMBL/GenBank/DDBJ whole genome shotgun (WGS) entry which is preliminary data.</text>
</comment>
<feature type="transmembrane region" description="Helical" evidence="1">
    <location>
        <begin position="190"/>
        <end position="219"/>
    </location>
</feature>
<dbReference type="Pfam" id="PF07690">
    <property type="entry name" value="MFS_1"/>
    <property type="match status" value="1"/>
</dbReference>
<evidence type="ECO:0000256" key="1">
    <source>
        <dbReference type="SAM" id="Phobius"/>
    </source>
</evidence>
<name>A0A6A0H9L9_HYAAZ</name>
<evidence type="ECO:0008006" key="3">
    <source>
        <dbReference type="Google" id="ProtNLM"/>
    </source>
</evidence>
<feature type="transmembrane region" description="Helical" evidence="1">
    <location>
        <begin position="419"/>
        <end position="442"/>
    </location>
</feature>
<dbReference type="InterPro" id="IPR036259">
    <property type="entry name" value="MFS_trans_sf"/>
</dbReference>